<dbReference type="PANTHER" id="PTHR43490:SF99">
    <property type="entry name" value="SHORT-CHAIN DEHYDROGENASE_REDUCTASE"/>
    <property type="match status" value="1"/>
</dbReference>
<evidence type="ECO:0000313" key="6">
    <source>
        <dbReference type="Proteomes" id="UP001356308"/>
    </source>
</evidence>
<accession>A0ABU7IYB7</accession>
<dbReference type="PROSITE" id="PS00061">
    <property type="entry name" value="ADH_SHORT"/>
    <property type="match status" value="1"/>
</dbReference>
<name>A0ABU7IYB7_9FLAO</name>
<dbReference type="EMBL" id="JAZDDG010000009">
    <property type="protein sequence ID" value="MEE1977979.1"/>
    <property type="molecule type" value="Genomic_DNA"/>
</dbReference>
<protein>
    <submittedName>
        <fullName evidence="5">SDR family NAD(P)-dependent oxidoreductase</fullName>
    </submittedName>
</protein>
<evidence type="ECO:0000313" key="5">
    <source>
        <dbReference type="EMBL" id="MEE1977979.1"/>
    </source>
</evidence>
<dbReference type="PRINTS" id="PR00080">
    <property type="entry name" value="SDRFAMILY"/>
</dbReference>
<reference evidence="5 6" key="1">
    <citation type="submission" date="2024-01" db="EMBL/GenBank/DDBJ databases">
        <title>Maribacter spp. originated from different algae showed divergent polysaccharides utilization ability.</title>
        <authorList>
            <person name="Wang H."/>
            <person name="Wu Y."/>
        </authorList>
    </citation>
    <scope>NUCLEOTIDE SEQUENCE [LARGE SCALE GENOMIC DNA]</scope>
    <source>
        <strain evidence="5 6">PR1</strain>
    </source>
</reference>
<dbReference type="InterPro" id="IPR036291">
    <property type="entry name" value="NAD(P)-bd_dom_sf"/>
</dbReference>
<keyword evidence="6" id="KW-1185">Reference proteome</keyword>
<evidence type="ECO:0000256" key="4">
    <source>
        <dbReference type="RuleBase" id="RU000363"/>
    </source>
</evidence>
<organism evidence="5 6">
    <name type="scientific">Maribacter cobaltidurans</name>
    <dbReference type="NCBI Taxonomy" id="1178778"/>
    <lineage>
        <taxon>Bacteria</taxon>
        <taxon>Pseudomonadati</taxon>
        <taxon>Bacteroidota</taxon>
        <taxon>Flavobacteriia</taxon>
        <taxon>Flavobacteriales</taxon>
        <taxon>Flavobacteriaceae</taxon>
        <taxon>Maribacter</taxon>
    </lineage>
</organism>
<dbReference type="SUPFAM" id="SSF51735">
    <property type="entry name" value="NAD(P)-binding Rossmann-fold domains"/>
    <property type="match status" value="1"/>
</dbReference>
<proteinExistence type="inferred from homology"/>
<sequence length="246" mass="26852">MTTVKTALITGANKGVGFATAKKLLKLGYYVYIGSRDKANGQQAVKQLNELGLNNVDFIEIDVIDELSVQKAKVELESKISSLNLLINNAGIGGEYPQNASEILIDNLRTVYETNFFGVVRVTQHYMELLKKSDEPRIVNVTSGLGSLTNHSDPTAPFYDFFKDMKMTAYCSSKTSLNAFTVFLADEFKDTPFKINSVSPGFAATSLTNFSGTSPDEVVNAIIKYATLDQSGPTGKFVGEEGELAW</sequence>
<dbReference type="RefSeq" id="WP_272652659.1">
    <property type="nucleotide sequence ID" value="NZ_JAZDDG010000009.1"/>
</dbReference>
<evidence type="ECO:0000256" key="2">
    <source>
        <dbReference type="ARBA" id="ARBA00022857"/>
    </source>
</evidence>
<dbReference type="PRINTS" id="PR00081">
    <property type="entry name" value="GDHRDH"/>
</dbReference>
<gene>
    <name evidence="5" type="ORF">V1I91_18015</name>
</gene>
<dbReference type="InterPro" id="IPR020904">
    <property type="entry name" value="Sc_DH/Rdtase_CS"/>
</dbReference>
<dbReference type="InterPro" id="IPR002347">
    <property type="entry name" value="SDR_fam"/>
</dbReference>
<evidence type="ECO:0000256" key="3">
    <source>
        <dbReference type="ARBA" id="ARBA00023002"/>
    </source>
</evidence>
<keyword evidence="3" id="KW-0560">Oxidoreductase</keyword>
<dbReference type="PANTHER" id="PTHR43490">
    <property type="entry name" value="(+)-NEOMENTHOL DEHYDROGENASE"/>
    <property type="match status" value="1"/>
</dbReference>
<dbReference type="Pfam" id="PF00106">
    <property type="entry name" value="adh_short"/>
    <property type="match status" value="1"/>
</dbReference>
<comment type="similarity">
    <text evidence="1 4">Belongs to the short-chain dehydrogenases/reductases (SDR) family.</text>
</comment>
<dbReference type="Proteomes" id="UP001356308">
    <property type="component" value="Unassembled WGS sequence"/>
</dbReference>
<evidence type="ECO:0000256" key="1">
    <source>
        <dbReference type="ARBA" id="ARBA00006484"/>
    </source>
</evidence>
<dbReference type="Gene3D" id="3.40.50.720">
    <property type="entry name" value="NAD(P)-binding Rossmann-like Domain"/>
    <property type="match status" value="1"/>
</dbReference>
<keyword evidence="2" id="KW-0521">NADP</keyword>
<comment type="caution">
    <text evidence="5">The sequence shown here is derived from an EMBL/GenBank/DDBJ whole genome shotgun (WGS) entry which is preliminary data.</text>
</comment>